<organism evidence="3 4">
    <name type="scientific">Modestobacter roseus</name>
    <dbReference type="NCBI Taxonomy" id="1181884"/>
    <lineage>
        <taxon>Bacteria</taxon>
        <taxon>Bacillati</taxon>
        <taxon>Actinomycetota</taxon>
        <taxon>Actinomycetes</taxon>
        <taxon>Geodermatophilales</taxon>
        <taxon>Geodermatophilaceae</taxon>
        <taxon>Modestobacter</taxon>
    </lineage>
</organism>
<dbReference type="EMBL" id="VLKF01000001">
    <property type="protein sequence ID" value="TWH75087.1"/>
    <property type="molecule type" value="Genomic_DNA"/>
</dbReference>
<gene>
    <name evidence="3" type="ORF">JD78_03638</name>
</gene>
<name>A0A562IVW1_9ACTN</name>
<dbReference type="PRINTS" id="PR00081">
    <property type="entry name" value="GDHRDH"/>
</dbReference>
<evidence type="ECO:0000313" key="4">
    <source>
        <dbReference type="Proteomes" id="UP000321490"/>
    </source>
</evidence>
<dbReference type="FunFam" id="3.40.50.720:FF:000084">
    <property type="entry name" value="Short-chain dehydrogenase reductase"/>
    <property type="match status" value="1"/>
</dbReference>
<comment type="similarity">
    <text evidence="1">Belongs to the short-chain dehydrogenases/reductases (SDR) family.</text>
</comment>
<dbReference type="Proteomes" id="UP000321490">
    <property type="component" value="Unassembled WGS sequence"/>
</dbReference>
<dbReference type="PROSITE" id="PS00061">
    <property type="entry name" value="ADH_SHORT"/>
    <property type="match status" value="1"/>
</dbReference>
<dbReference type="NCBIfam" id="NF005559">
    <property type="entry name" value="PRK07231.1"/>
    <property type="match status" value="1"/>
</dbReference>
<dbReference type="PRINTS" id="PR00080">
    <property type="entry name" value="SDRFAMILY"/>
</dbReference>
<dbReference type="Gene3D" id="3.40.50.720">
    <property type="entry name" value="NAD(P)-binding Rossmann-like Domain"/>
    <property type="match status" value="1"/>
</dbReference>
<dbReference type="Pfam" id="PF13561">
    <property type="entry name" value="adh_short_C2"/>
    <property type="match status" value="1"/>
</dbReference>
<comment type="caution">
    <text evidence="3">The sequence shown here is derived from an EMBL/GenBank/DDBJ whole genome shotgun (WGS) entry which is preliminary data.</text>
</comment>
<dbReference type="InterPro" id="IPR036291">
    <property type="entry name" value="NAD(P)-bd_dom_sf"/>
</dbReference>
<dbReference type="RefSeq" id="WP_208104148.1">
    <property type="nucleotide sequence ID" value="NZ_JABGDC010000135.1"/>
</dbReference>
<evidence type="ECO:0000313" key="3">
    <source>
        <dbReference type="EMBL" id="TWH75087.1"/>
    </source>
</evidence>
<dbReference type="InterPro" id="IPR020904">
    <property type="entry name" value="Sc_DH/Rdtase_CS"/>
</dbReference>
<dbReference type="PANTHER" id="PTHR24321">
    <property type="entry name" value="DEHYDROGENASES, SHORT CHAIN"/>
    <property type="match status" value="1"/>
</dbReference>
<keyword evidence="2" id="KW-0560">Oxidoreductase</keyword>
<accession>A0A562IVW1</accession>
<sequence>MIDLGGKVALVTGAGSGIGRAIALGLSRQGAAVAVSDLVLDSAEATVGAIQAAGGTARAHAVDVADEDAVQRAVEGIVEAWGGLHVAVNNAGVPSSAQSLVEMSAQAWERVLRVDLTGTFFSMKHELPAIRDSGGGAVVNMASAAGLFAIPRSPAYVASKHGVIGLTKAAAVDHAADGIRVNALAPGMTRTATLEEVAAGTPMIAAHEALTPLRRLGTAEEIADAAIWLCSDEASYVTGTVLSVDGGRRA</sequence>
<dbReference type="SUPFAM" id="SSF51735">
    <property type="entry name" value="NAD(P)-binding Rossmann-fold domains"/>
    <property type="match status" value="1"/>
</dbReference>
<evidence type="ECO:0000256" key="1">
    <source>
        <dbReference type="ARBA" id="ARBA00006484"/>
    </source>
</evidence>
<dbReference type="GO" id="GO:0016491">
    <property type="term" value="F:oxidoreductase activity"/>
    <property type="evidence" value="ECO:0007669"/>
    <property type="project" value="UniProtKB-KW"/>
</dbReference>
<reference evidence="3 4" key="1">
    <citation type="submission" date="2019-07" db="EMBL/GenBank/DDBJ databases">
        <title>R&amp;d 2014.</title>
        <authorList>
            <person name="Klenk H.-P."/>
        </authorList>
    </citation>
    <scope>NUCLEOTIDE SEQUENCE [LARGE SCALE GENOMIC DNA]</scope>
    <source>
        <strain evidence="3 4">DSM 45764</strain>
    </source>
</reference>
<dbReference type="InterPro" id="IPR002347">
    <property type="entry name" value="SDR_fam"/>
</dbReference>
<evidence type="ECO:0000256" key="2">
    <source>
        <dbReference type="ARBA" id="ARBA00023002"/>
    </source>
</evidence>
<protein>
    <submittedName>
        <fullName evidence="3">NAD(P)-dependent dehydrogenase (Short-subunit alcohol dehydrogenase family)</fullName>
    </submittedName>
</protein>
<dbReference type="PANTHER" id="PTHR24321:SF8">
    <property type="entry name" value="ESTRADIOL 17-BETA-DEHYDROGENASE 8-RELATED"/>
    <property type="match status" value="1"/>
</dbReference>
<keyword evidence="4" id="KW-1185">Reference proteome</keyword>
<dbReference type="AlphaFoldDB" id="A0A562IVW1"/>
<proteinExistence type="inferred from homology"/>